<dbReference type="AlphaFoldDB" id="A0A6J1QY16"/>
<evidence type="ECO:0000256" key="1">
    <source>
        <dbReference type="SAM" id="Coils"/>
    </source>
</evidence>
<keyword evidence="3" id="KW-1185">Reference proteome</keyword>
<dbReference type="RefSeq" id="XP_024885761.1">
    <property type="nucleotide sequence ID" value="XM_025029993.1"/>
</dbReference>
<feature type="coiled-coil region" evidence="1">
    <location>
        <begin position="146"/>
        <end position="180"/>
    </location>
</feature>
<reference evidence="4" key="1">
    <citation type="submission" date="2025-08" db="UniProtKB">
        <authorList>
            <consortium name="RefSeq"/>
        </authorList>
    </citation>
    <scope>IDENTIFICATION</scope>
    <source>
        <tissue evidence="4">Whole body</tissue>
    </source>
</reference>
<sequence length="180" mass="20665">MEGETGESEKAAIKNKDENPATVSDCSCSKKTDKEVFATSKEEKRGKERLTKEELRRERSGSLSILEFMTSNNSTACELAKAKRKREENEQRTMEIFKRDNKTVRTPPGMDKAKDGAGVVGKKREKEGVLSATKKDEEDGSLLAVLREIRNEIRDLREEMREMRERINVLEKGRRKKEKK</sequence>
<evidence type="ECO:0000256" key="2">
    <source>
        <dbReference type="SAM" id="MobiDB-lite"/>
    </source>
</evidence>
<dbReference type="GeneID" id="112463549"/>
<feature type="region of interest" description="Disordered" evidence="2">
    <location>
        <begin position="97"/>
        <end position="136"/>
    </location>
</feature>
<keyword evidence="1" id="KW-0175">Coiled coil</keyword>
<proteinExistence type="predicted"/>
<evidence type="ECO:0000313" key="3">
    <source>
        <dbReference type="Proteomes" id="UP000504618"/>
    </source>
</evidence>
<feature type="compositionally biased region" description="Basic and acidic residues" evidence="2">
    <location>
        <begin position="28"/>
        <end position="59"/>
    </location>
</feature>
<evidence type="ECO:0000313" key="4">
    <source>
        <dbReference type="RefSeq" id="XP_024885761.1"/>
    </source>
</evidence>
<dbReference type="Proteomes" id="UP000504618">
    <property type="component" value="Unplaced"/>
</dbReference>
<protein>
    <submittedName>
        <fullName evidence="4">Uncharacterized protein LOC112463549</fullName>
    </submittedName>
</protein>
<feature type="region of interest" description="Disordered" evidence="2">
    <location>
        <begin position="1"/>
        <end position="59"/>
    </location>
</feature>
<feature type="compositionally biased region" description="Basic and acidic residues" evidence="2">
    <location>
        <begin position="122"/>
        <end position="136"/>
    </location>
</feature>
<organism evidence="3 4">
    <name type="scientific">Temnothorax curvispinosus</name>
    <dbReference type="NCBI Taxonomy" id="300111"/>
    <lineage>
        <taxon>Eukaryota</taxon>
        <taxon>Metazoa</taxon>
        <taxon>Ecdysozoa</taxon>
        <taxon>Arthropoda</taxon>
        <taxon>Hexapoda</taxon>
        <taxon>Insecta</taxon>
        <taxon>Pterygota</taxon>
        <taxon>Neoptera</taxon>
        <taxon>Endopterygota</taxon>
        <taxon>Hymenoptera</taxon>
        <taxon>Apocrita</taxon>
        <taxon>Aculeata</taxon>
        <taxon>Formicoidea</taxon>
        <taxon>Formicidae</taxon>
        <taxon>Myrmicinae</taxon>
        <taxon>Temnothorax</taxon>
    </lineage>
</organism>
<accession>A0A6J1QY16</accession>
<gene>
    <name evidence="4" type="primary">LOC112463549</name>
</gene>
<feature type="compositionally biased region" description="Basic and acidic residues" evidence="2">
    <location>
        <begin position="7"/>
        <end position="19"/>
    </location>
</feature>
<dbReference type="OrthoDB" id="10645291at2759"/>
<name>A0A6J1QY16_9HYME</name>